<dbReference type="Proteomes" id="UP000604341">
    <property type="component" value="Unassembled WGS sequence"/>
</dbReference>
<sequence length="108" mass="11919">MRLIRCHRDFHLSFTHLKSTQPLTALLIQMNLPAKFKSPNGFQRPPLPARFLVHPTLCAAGGKDTVGLKTSIATPSEVPHPRPLNPTPKGPLPSAPLRYESSQRSTHP</sequence>
<dbReference type="EMBL" id="BMPE01000041">
    <property type="protein sequence ID" value="GGL20477.1"/>
    <property type="molecule type" value="Genomic_DNA"/>
</dbReference>
<proteinExistence type="predicted"/>
<evidence type="ECO:0000313" key="3">
    <source>
        <dbReference type="Proteomes" id="UP000604341"/>
    </source>
</evidence>
<evidence type="ECO:0000256" key="1">
    <source>
        <dbReference type="SAM" id="MobiDB-lite"/>
    </source>
</evidence>
<gene>
    <name evidence="2" type="ORF">GCM10010844_44190</name>
</gene>
<name>A0ABQ2FS11_9DEIO</name>
<feature type="compositionally biased region" description="Pro residues" evidence="1">
    <location>
        <begin position="81"/>
        <end position="94"/>
    </location>
</feature>
<reference evidence="3" key="1">
    <citation type="journal article" date="2019" name="Int. J. Syst. Evol. Microbiol.">
        <title>The Global Catalogue of Microorganisms (GCM) 10K type strain sequencing project: providing services to taxonomists for standard genome sequencing and annotation.</title>
        <authorList>
            <consortium name="The Broad Institute Genomics Platform"/>
            <consortium name="The Broad Institute Genome Sequencing Center for Infectious Disease"/>
            <person name="Wu L."/>
            <person name="Ma J."/>
        </authorList>
    </citation>
    <scope>NUCLEOTIDE SEQUENCE [LARGE SCALE GENOMIC DNA]</scope>
    <source>
        <strain evidence="3">JCM 19173</strain>
    </source>
</reference>
<protein>
    <submittedName>
        <fullName evidence="2">Uncharacterized protein</fullName>
    </submittedName>
</protein>
<accession>A0ABQ2FS11</accession>
<comment type="caution">
    <text evidence="2">The sequence shown here is derived from an EMBL/GenBank/DDBJ whole genome shotgun (WGS) entry which is preliminary data.</text>
</comment>
<feature type="region of interest" description="Disordered" evidence="1">
    <location>
        <begin position="69"/>
        <end position="108"/>
    </location>
</feature>
<evidence type="ECO:0000313" key="2">
    <source>
        <dbReference type="EMBL" id="GGL20477.1"/>
    </source>
</evidence>
<keyword evidence="3" id="KW-1185">Reference proteome</keyword>
<organism evidence="2 3">
    <name type="scientific">Deinococcus radiotolerans</name>
    <dbReference type="NCBI Taxonomy" id="1309407"/>
    <lineage>
        <taxon>Bacteria</taxon>
        <taxon>Thermotogati</taxon>
        <taxon>Deinococcota</taxon>
        <taxon>Deinococci</taxon>
        <taxon>Deinococcales</taxon>
        <taxon>Deinococcaceae</taxon>
        <taxon>Deinococcus</taxon>
    </lineage>
</organism>